<protein>
    <submittedName>
        <fullName evidence="1">Uncharacterized protein</fullName>
    </submittedName>
</protein>
<name>A0AAE0Z1S1_9GAST</name>
<reference evidence="1" key="1">
    <citation type="journal article" date="2023" name="G3 (Bethesda)">
        <title>A reference genome for the long-term kleptoplast-retaining sea slug Elysia crispata morphotype clarki.</title>
        <authorList>
            <person name="Eastman K.E."/>
            <person name="Pendleton A.L."/>
            <person name="Shaikh M.A."/>
            <person name="Suttiyut T."/>
            <person name="Ogas R."/>
            <person name="Tomko P."/>
            <person name="Gavelis G."/>
            <person name="Widhalm J.R."/>
            <person name="Wisecaver J.H."/>
        </authorList>
    </citation>
    <scope>NUCLEOTIDE SEQUENCE</scope>
    <source>
        <strain evidence="1">ECLA1</strain>
    </source>
</reference>
<evidence type="ECO:0000313" key="2">
    <source>
        <dbReference type="Proteomes" id="UP001283361"/>
    </source>
</evidence>
<organism evidence="1 2">
    <name type="scientific">Elysia crispata</name>
    <name type="common">lettuce slug</name>
    <dbReference type="NCBI Taxonomy" id="231223"/>
    <lineage>
        <taxon>Eukaryota</taxon>
        <taxon>Metazoa</taxon>
        <taxon>Spiralia</taxon>
        <taxon>Lophotrochozoa</taxon>
        <taxon>Mollusca</taxon>
        <taxon>Gastropoda</taxon>
        <taxon>Heterobranchia</taxon>
        <taxon>Euthyneura</taxon>
        <taxon>Panpulmonata</taxon>
        <taxon>Sacoglossa</taxon>
        <taxon>Placobranchoidea</taxon>
        <taxon>Plakobranchidae</taxon>
        <taxon>Elysia</taxon>
    </lineage>
</organism>
<gene>
    <name evidence="1" type="ORF">RRG08_010644</name>
</gene>
<accession>A0AAE0Z1S1</accession>
<dbReference type="AlphaFoldDB" id="A0AAE0Z1S1"/>
<dbReference type="Proteomes" id="UP001283361">
    <property type="component" value="Unassembled WGS sequence"/>
</dbReference>
<keyword evidence="2" id="KW-1185">Reference proteome</keyword>
<sequence>MIIVVVLVKPVSRVVALGGNGPGLELTLGRFVLREGGESGREGGGEWKKRVAHSSFIDADIQQQDCPMVWKYPKVSDNVVVVGFICYLQQNMACLEPARQALNRMSSCQRCDDS</sequence>
<comment type="caution">
    <text evidence="1">The sequence shown here is derived from an EMBL/GenBank/DDBJ whole genome shotgun (WGS) entry which is preliminary data.</text>
</comment>
<dbReference type="EMBL" id="JAWDGP010004964">
    <property type="protein sequence ID" value="KAK3760671.1"/>
    <property type="molecule type" value="Genomic_DNA"/>
</dbReference>
<proteinExistence type="predicted"/>
<evidence type="ECO:0000313" key="1">
    <source>
        <dbReference type="EMBL" id="KAK3760671.1"/>
    </source>
</evidence>